<feature type="non-terminal residue" evidence="2">
    <location>
        <position position="207"/>
    </location>
</feature>
<dbReference type="EMBL" id="AUZX01002183">
    <property type="protein sequence ID" value="EQD77428.1"/>
    <property type="molecule type" value="Genomic_DNA"/>
</dbReference>
<dbReference type="SUPFAM" id="SSF55785">
    <property type="entry name" value="PYP-like sensor domain (PAS domain)"/>
    <property type="match status" value="1"/>
</dbReference>
<dbReference type="Pfam" id="PF13596">
    <property type="entry name" value="PAS_10"/>
    <property type="match status" value="1"/>
</dbReference>
<evidence type="ECO:0000313" key="2">
    <source>
        <dbReference type="EMBL" id="EQD77428.1"/>
    </source>
</evidence>
<organism evidence="2">
    <name type="scientific">mine drainage metagenome</name>
    <dbReference type="NCBI Taxonomy" id="410659"/>
    <lineage>
        <taxon>unclassified sequences</taxon>
        <taxon>metagenomes</taxon>
        <taxon>ecological metagenomes</taxon>
    </lineage>
</organism>
<accession>T1C8R6</accession>
<reference evidence="2" key="2">
    <citation type="journal article" date="2014" name="ISME J.">
        <title>Microbial stratification in low pH oxic and suboxic macroscopic growths along an acid mine drainage.</title>
        <authorList>
            <person name="Mendez-Garcia C."/>
            <person name="Mesa V."/>
            <person name="Sprenger R.R."/>
            <person name="Richter M."/>
            <person name="Diez M.S."/>
            <person name="Solano J."/>
            <person name="Bargiela R."/>
            <person name="Golyshina O.V."/>
            <person name="Manteca A."/>
            <person name="Ramos J.L."/>
            <person name="Gallego J.R."/>
            <person name="Llorente I."/>
            <person name="Martins Dos Santos V.A."/>
            <person name="Jensen O.N."/>
            <person name="Pelaez A.I."/>
            <person name="Sanchez J."/>
            <person name="Ferrer M."/>
        </authorList>
    </citation>
    <scope>NUCLEOTIDE SEQUENCE</scope>
</reference>
<dbReference type="InterPro" id="IPR035965">
    <property type="entry name" value="PAS-like_dom_sf"/>
</dbReference>
<dbReference type="Gene3D" id="3.30.450.20">
    <property type="entry name" value="PAS domain"/>
    <property type="match status" value="2"/>
</dbReference>
<dbReference type="AlphaFoldDB" id="T1C8R6"/>
<gene>
    <name evidence="2" type="ORF">B1A_02965</name>
</gene>
<keyword evidence="2" id="KW-0418">Kinase</keyword>
<comment type="caution">
    <text evidence="2">The sequence shown here is derived from an EMBL/GenBank/DDBJ whole genome shotgun (WGS) entry which is preliminary data.</text>
</comment>
<reference evidence="2" key="1">
    <citation type="submission" date="2013-08" db="EMBL/GenBank/DDBJ databases">
        <authorList>
            <person name="Mendez C."/>
            <person name="Richter M."/>
            <person name="Ferrer M."/>
            <person name="Sanchez J."/>
        </authorList>
    </citation>
    <scope>NUCLEOTIDE SEQUENCE</scope>
</reference>
<dbReference type="SMART" id="SM00091">
    <property type="entry name" value="PAS"/>
    <property type="match status" value="1"/>
</dbReference>
<dbReference type="GO" id="GO:0016301">
    <property type="term" value="F:kinase activity"/>
    <property type="evidence" value="ECO:0007669"/>
    <property type="project" value="UniProtKB-KW"/>
</dbReference>
<dbReference type="InterPro" id="IPR000014">
    <property type="entry name" value="PAS"/>
</dbReference>
<feature type="domain" description="PAS" evidence="1">
    <location>
        <begin position="117"/>
        <end position="184"/>
    </location>
</feature>
<evidence type="ECO:0000259" key="1">
    <source>
        <dbReference type="SMART" id="SM00091"/>
    </source>
</evidence>
<sequence>MLDNINVGAVFLDNHLHIKCYTREAVHLYRLVASDVGRPLSDIKSNIEGEDMLFNAKSVLDTLVPFELKIHTVDGACYLARIQPYRTLDSMINGVVLTFSDISQLVRTQMAENEARELTIGIFDTIHEPLIVLDDELQVITASRSFHNYFQTTEEGTVGRPIYELGQRQWDIPELRGLLENILPKNLVFEGYRVELDFLGIGHRKLV</sequence>
<keyword evidence="2" id="KW-0808">Transferase</keyword>
<proteinExistence type="predicted"/>
<protein>
    <submittedName>
        <fullName evidence="2">Signal transduction histidine kinase (STHK) with CheB and CheR activity</fullName>
    </submittedName>
</protein>
<name>T1C8R6_9ZZZZ</name>